<name>A0ABN9W009_9DINO</name>
<dbReference type="EMBL" id="CAUYUJ010017826">
    <property type="protein sequence ID" value="CAK0878232.1"/>
    <property type="molecule type" value="Genomic_DNA"/>
</dbReference>
<feature type="compositionally biased region" description="Basic and acidic residues" evidence="1">
    <location>
        <begin position="1"/>
        <end position="14"/>
    </location>
</feature>
<evidence type="ECO:0000313" key="3">
    <source>
        <dbReference type="EMBL" id="CAK0878232.1"/>
    </source>
</evidence>
<evidence type="ECO:0000256" key="1">
    <source>
        <dbReference type="SAM" id="MobiDB-lite"/>
    </source>
</evidence>
<feature type="region of interest" description="Disordered" evidence="1">
    <location>
        <begin position="1"/>
        <end position="37"/>
    </location>
</feature>
<dbReference type="InterPro" id="IPR003323">
    <property type="entry name" value="OTU_dom"/>
</dbReference>
<gene>
    <name evidence="3" type="ORF">PCOR1329_LOCUS62063</name>
</gene>
<organism evidence="3 4">
    <name type="scientific">Prorocentrum cordatum</name>
    <dbReference type="NCBI Taxonomy" id="2364126"/>
    <lineage>
        <taxon>Eukaryota</taxon>
        <taxon>Sar</taxon>
        <taxon>Alveolata</taxon>
        <taxon>Dinophyceae</taxon>
        <taxon>Prorocentrales</taxon>
        <taxon>Prorocentraceae</taxon>
        <taxon>Prorocentrum</taxon>
    </lineage>
</organism>
<dbReference type="Gene3D" id="3.90.70.80">
    <property type="match status" value="1"/>
</dbReference>
<feature type="non-terminal residue" evidence="3">
    <location>
        <position position="1"/>
    </location>
</feature>
<evidence type="ECO:0000313" key="4">
    <source>
        <dbReference type="Proteomes" id="UP001189429"/>
    </source>
</evidence>
<feature type="domain" description="OTU" evidence="2">
    <location>
        <begin position="50"/>
        <end position="127"/>
    </location>
</feature>
<reference evidence="3" key="1">
    <citation type="submission" date="2023-10" db="EMBL/GenBank/DDBJ databases">
        <authorList>
            <person name="Chen Y."/>
            <person name="Shah S."/>
            <person name="Dougan E. K."/>
            <person name="Thang M."/>
            <person name="Chan C."/>
        </authorList>
    </citation>
    <scope>NUCLEOTIDE SEQUENCE [LARGE SCALE GENOMIC DNA]</scope>
</reference>
<sequence length="127" mass="13497">SAKVAEPAEKEAQAAKRAQLSADAGSQAAAAGGDAATAPAKEEVFEDLGLTVKPVPKDGACAFHALSFWFQKAQKSVTSAAAIRAQTVDHLEQRSSQFEPHWDRIGPVINGKVRECATWSSYITAMR</sequence>
<dbReference type="Proteomes" id="UP001189429">
    <property type="component" value="Unassembled WGS sequence"/>
</dbReference>
<proteinExistence type="predicted"/>
<accession>A0ABN9W009</accession>
<evidence type="ECO:0000259" key="2">
    <source>
        <dbReference type="PROSITE" id="PS50802"/>
    </source>
</evidence>
<feature type="non-terminal residue" evidence="3">
    <location>
        <position position="127"/>
    </location>
</feature>
<comment type="caution">
    <text evidence="3">The sequence shown here is derived from an EMBL/GenBank/DDBJ whole genome shotgun (WGS) entry which is preliminary data.</text>
</comment>
<dbReference type="PROSITE" id="PS50802">
    <property type="entry name" value="OTU"/>
    <property type="match status" value="1"/>
</dbReference>
<keyword evidence="4" id="KW-1185">Reference proteome</keyword>
<dbReference type="CDD" id="cd22744">
    <property type="entry name" value="OTU"/>
    <property type="match status" value="1"/>
</dbReference>
<protein>
    <recommendedName>
        <fullName evidence="2">OTU domain-containing protein</fullName>
    </recommendedName>
</protein>
<feature type="compositionally biased region" description="Low complexity" evidence="1">
    <location>
        <begin position="15"/>
        <end position="37"/>
    </location>
</feature>